<evidence type="ECO:0000256" key="4">
    <source>
        <dbReference type="ARBA" id="ARBA00022496"/>
    </source>
</evidence>
<dbReference type="InterPro" id="IPR039426">
    <property type="entry name" value="TonB-dep_rcpt-like"/>
</dbReference>
<dbReference type="InterPro" id="IPR011662">
    <property type="entry name" value="Secretin/TonB_short_N"/>
</dbReference>
<keyword evidence="9 11" id="KW-0472">Membrane</keyword>
<dbReference type="Gene3D" id="3.55.50.30">
    <property type="match status" value="1"/>
</dbReference>
<dbReference type="RefSeq" id="WP_222992426.1">
    <property type="nucleotide sequence ID" value="NZ_JAINVV010000011.1"/>
</dbReference>
<dbReference type="InterPro" id="IPR012910">
    <property type="entry name" value="Plug_dom"/>
</dbReference>
<keyword evidence="15" id="KW-0675">Receptor</keyword>
<dbReference type="Gene3D" id="2.40.170.20">
    <property type="entry name" value="TonB-dependent receptor, beta-barrel domain"/>
    <property type="match status" value="1"/>
</dbReference>
<comment type="similarity">
    <text evidence="11 12">Belongs to the TonB-dependent receptor family.</text>
</comment>
<feature type="chain" id="PRO_5047291826" evidence="13">
    <location>
        <begin position="25"/>
        <end position="829"/>
    </location>
</feature>
<protein>
    <submittedName>
        <fullName evidence="15">TonB-dependent receptor</fullName>
    </submittedName>
</protein>
<keyword evidence="10 11" id="KW-0998">Cell outer membrane</keyword>
<sequence length="829" mass="88160">MMHDRRIGRILAAALAGSAAMAMAAPAVAAQKRDGARRGFDIPAQDVAAALEEFGRQSGKAVMFNRDRLTGARSKPLRGAYPVEQALGRLLAGTGLTFRAVNANAYVVEAPASAPRPIADAREDAAADIIVTAQKRREALKTVPLSVTAIQGETLTRRQQHGFADYASSVPGLSLEGQGPGVTRVTLRGLNAGGVGSTVAIYVDESPFGSSTALLNGASLAGDIDTWDQQRVEVLSGPQGTLYGANAQGGLIKFVANAPDTKEAEGAAELAWDTVKGGSAGLAVRGMVNLPLGDSVAVRVSGYEQTLPGFIDNSLLGIRDLNGGRKFGGRAAILLRPSESLSIALTAMGQQTRYGGGYTVDIDPVTLEPGHGDLVQQRYLRENMRFRYQNYNATVNWDLGGASLISATSYGVLDARQPIDFTSAYVEGQTTFGEYLSDILFGEPLALGMLQNINLKKFTQEVRLASAGSGMLEWQIGGYYTHEKANLDQLFTGYVLGTQTPSANLPLLETITLASTYSEYAGFATVTLKLSPAFDVRAGGRYSYNRQDALQEGEGFFFGGNPISFTARSVGKVFTYSVAPRWTISRDLMVYARVASGFRPGGPNVLPPLTDPAVPRQYDADTTTNYELGLRSTLLGGRLSLDLTAFLVDWNHIQLLQVVQNTGVNANGGKARSKGLEWSIGVTPVKGLSFKFVGAYTDAKLTTSSPSSIEAVAGSPLPFVSKWSQSVDAEYAVPLSSDFSAYIGGRWSYVGDRYSGFDLTGQKLLPHYDTIDLRMGVQNKLYTAGFYVKNAGNSRGLTSYGSGAIAPDGFGSGSIVQPRTIGISLSGRF</sequence>
<gene>
    <name evidence="15" type="ORF">K7G82_23740</name>
</gene>
<comment type="subcellular location">
    <subcellularLocation>
        <location evidence="1 11">Cell outer membrane</location>
        <topology evidence="1 11">Multi-pass membrane protein</topology>
    </subcellularLocation>
</comment>
<dbReference type="Pfam" id="PF07660">
    <property type="entry name" value="STN"/>
    <property type="match status" value="1"/>
</dbReference>
<accession>A0ABS7PVG0</accession>
<keyword evidence="8 12" id="KW-0798">TonB box</keyword>
<dbReference type="SMART" id="SM00965">
    <property type="entry name" value="STN"/>
    <property type="match status" value="1"/>
</dbReference>
<evidence type="ECO:0000313" key="15">
    <source>
        <dbReference type="EMBL" id="MBY8825337.1"/>
    </source>
</evidence>
<evidence type="ECO:0000256" key="8">
    <source>
        <dbReference type="ARBA" id="ARBA00023077"/>
    </source>
</evidence>
<evidence type="ECO:0000256" key="7">
    <source>
        <dbReference type="ARBA" id="ARBA00023065"/>
    </source>
</evidence>
<reference evidence="15 16" key="1">
    <citation type="submission" date="2021-08" db="EMBL/GenBank/DDBJ databases">
        <authorList>
            <person name="Tuo L."/>
        </authorList>
    </citation>
    <scope>NUCLEOTIDE SEQUENCE [LARGE SCALE GENOMIC DNA]</scope>
    <source>
        <strain evidence="15 16">JCM 31229</strain>
    </source>
</reference>
<dbReference type="SUPFAM" id="SSF56935">
    <property type="entry name" value="Porins"/>
    <property type="match status" value="1"/>
</dbReference>
<comment type="caution">
    <text evidence="15">The sequence shown here is derived from an EMBL/GenBank/DDBJ whole genome shotgun (WGS) entry which is preliminary data.</text>
</comment>
<evidence type="ECO:0000256" key="6">
    <source>
        <dbReference type="ARBA" id="ARBA00023004"/>
    </source>
</evidence>
<proteinExistence type="inferred from homology"/>
<feature type="signal peptide" evidence="13">
    <location>
        <begin position="1"/>
        <end position="24"/>
    </location>
</feature>
<evidence type="ECO:0000256" key="2">
    <source>
        <dbReference type="ARBA" id="ARBA00022448"/>
    </source>
</evidence>
<keyword evidence="6" id="KW-0408">Iron</keyword>
<evidence type="ECO:0000256" key="9">
    <source>
        <dbReference type="ARBA" id="ARBA00023136"/>
    </source>
</evidence>
<keyword evidence="16" id="KW-1185">Reference proteome</keyword>
<dbReference type="PANTHER" id="PTHR32552:SF81">
    <property type="entry name" value="TONB-DEPENDENT OUTER MEMBRANE RECEPTOR"/>
    <property type="match status" value="1"/>
</dbReference>
<keyword evidence="4" id="KW-0410">Iron transport</keyword>
<keyword evidence="7" id="KW-0406">Ion transport</keyword>
<keyword evidence="5 11" id="KW-0812">Transmembrane</keyword>
<evidence type="ECO:0000256" key="5">
    <source>
        <dbReference type="ARBA" id="ARBA00022692"/>
    </source>
</evidence>
<dbReference type="PANTHER" id="PTHR32552">
    <property type="entry name" value="FERRICHROME IRON RECEPTOR-RELATED"/>
    <property type="match status" value="1"/>
</dbReference>
<dbReference type="EMBL" id="JAINVV010000011">
    <property type="protein sequence ID" value="MBY8825337.1"/>
    <property type="molecule type" value="Genomic_DNA"/>
</dbReference>
<evidence type="ECO:0000256" key="3">
    <source>
        <dbReference type="ARBA" id="ARBA00022452"/>
    </source>
</evidence>
<dbReference type="Proteomes" id="UP000706039">
    <property type="component" value="Unassembled WGS sequence"/>
</dbReference>
<keyword evidence="2 11" id="KW-0813">Transport</keyword>
<keyword evidence="3 11" id="KW-1134">Transmembrane beta strand</keyword>
<keyword evidence="13" id="KW-0732">Signal</keyword>
<dbReference type="InterPro" id="IPR000531">
    <property type="entry name" value="Beta-barrel_TonB"/>
</dbReference>
<evidence type="ECO:0000256" key="13">
    <source>
        <dbReference type="SAM" id="SignalP"/>
    </source>
</evidence>
<evidence type="ECO:0000256" key="1">
    <source>
        <dbReference type="ARBA" id="ARBA00004571"/>
    </source>
</evidence>
<dbReference type="Pfam" id="PF07715">
    <property type="entry name" value="Plug"/>
    <property type="match status" value="1"/>
</dbReference>
<evidence type="ECO:0000313" key="16">
    <source>
        <dbReference type="Proteomes" id="UP000706039"/>
    </source>
</evidence>
<feature type="domain" description="Secretin/TonB short N-terminal" evidence="14">
    <location>
        <begin position="60"/>
        <end position="111"/>
    </location>
</feature>
<evidence type="ECO:0000259" key="14">
    <source>
        <dbReference type="SMART" id="SM00965"/>
    </source>
</evidence>
<dbReference type="InterPro" id="IPR036942">
    <property type="entry name" value="Beta-barrel_TonB_sf"/>
</dbReference>
<evidence type="ECO:0000256" key="11">
    <source>
        <dbReference type="PROSITE-ProRule" id="PRU01360"/>
    </source>
</evidence>
<evidence type="ECO:0000256" key="12">
    <source>
        <dbReference type="RuleBase" id="RU003357"/>
    </source>
</evidence>
<dbReference type="Pfam" id="PF00593">
    <property type="entry name" value="TonB_dep_Rec_b-barrel"/>
    <property type="match status" value="1"/>
</dbReference>
<name>A0ABS7PVG0_9SPHN</name>
<organism evidence="15 16">
    <name type="scientific">Sphingomonas colocasiae</name>
    <dbReference type="NCBI Taxonomy" id="1848973"/>
    <lineage>
        <taxon>Bacteria</taxon>
        <taxon>Pseudomonadati</taxon>
        <taxon>Pseudomonadota</taxon>
        <taxon>Alphaproteobacteria</taxon>
        <taxon>Sphingomonadales</taxon>
        <taxon>Sphingomonadaceae</taxon>
        <taxon>Sphingomonas</taxon>
    </lineage>
</organism>
<evidence type="ECO:0000256" key="10">
    <source>
        <dbReference type="ARBA" id="ARBA00023237"/>
    </source>
</evidence>
<dbReference type="PROSITE" id="PS52016">
    <property type="entry name" value="TONB_DEPENDENT_REC_3"/>
    <property type="match status" value="1"/>
</dbReference>